<evidence type="ECO:0000313" key="6">
    <source>
        <dbReference type="Proteomes" id="UP001168821"/>
    </source>
</evidence>
<feature type="region of interest" description="Disordered" evidence="4">
    <location>
        <begin position="63"/>
        <end position="91"/>
    </location>
</feature>
<evidence type="ECO:0000256" key="1">
    <source>
        <dbReference type="ARBA" id="ARBA00004173"/>
    </source>
</evidence>
<reference evidence="5" key="1">
    <citation type="journal article" date="2023" name="G3 (Bethesda)">
        <title>Whole genome assemblies of Zophobas morio and Tenebrio molitor.</title>
        <authorList>
            <person name="Kaur S."/>
            <person name="Stinson S.A."/>
            <person name="diCenzo G.C."/>
        </authorList>
    </citation>
    <scope>NUCLEOTIDE SEQUENCE</scope>
    <source>
        <strain evidence="5">QUZm001</strain>
    </source>
</reference>
<comment type="subcellular location">
    <subcellularLocation>
        <location evidence="1">Mitochondrion</location>
    </subcellularLocation>
</comment>
<evidence type="ECO:0000256" key="3">
    <source>
        <dbReference type="ARBA" id="ARBA00023128"/>
    </source>
</evidence>
<comment type="caution">
    <text evidence="5">The sequence shown here is derived from an EMBL/GenBank/DDBJ whole genome shotgun (WGS) entry which is preliminary data.</text>
</comment>
<dbReference type="Proteomes" id="UP001168821">
    <property type="component" value="Unassembled WGS sequence"/>
</dbReference>
<protein>
    <submittedName>
        <fullName evidence="5">Uncharacterized protein</fullName>
    </submittedName>
</protein>
<dbReference type="GO" id="GO:0005739">
    <property type="term" value="C:mitochondrion"/>
    <property type="evidence" value="ECO:0007669"/>
    <property type="project" value="UniProtKB-SubCell"/>
</dbReference>
<keyword evidence="6" id="KW-1185">Reference proteome</keyword>
<comment type="similarity">
    <text evidence="2">Belongs to the ATPase inhibitor family.</text>
</comment>
<dbReference type="EMBL" id="JALNTZ010000002">
    <property type="protein sequence ID" value="KAJ3664352.1"/>
    <property type="molecule type" value="Genomic_DNA"/>
</dbReference>
<evidence type="ECO:0000256" key="4">
    <source>
        <dbReference type="SAM" id="MobiDB-lite"/>
    </source>
</evidence>
<name>A0AA38IVK8_9CUCU</name>
<evidence type="ECO:0000313" key="5">
    <source>
        <dbReference type="EMBL" id="KAJ3664352.1"/>
    </source>
</evidence>
<dbReference type="SUPFAM" id="SSF64602">
    <property type="entry name" value="F1 ATPase inhibitor, IF1, C-terminal domain"/>
    <property type="match status" value="1"/>
</dbReference>
<dbReference type="Gene3D" id="1.20.5.500">
    <property type="entry name" value="Single helix bin"/>
    <property type="match status" value="1"/>
</dbReference>
<evidence type="ECO:0000256" key="2">
    <source>
        <dbReference type="ARBA" id="ARBA00010901"/>
    </source>
</evidence>
<sequence>MPNWLRLLKNSRIHWKSKPWEYGDVGTGHGTVVDPDNIFSERQAAMENMYFRKQTAEDLKRLKKELEKRREGGTKSKNQGDEVKDNETEKK</sequence>
<dbReference type="GO" id="GO:0042030">
    <property type="term" value="F:ATPase inhibitor activity"/>
    <property type="evidence" value="ECO:0007669"/>
    <property type="project" value="InterPro"/>
</dbReference>
<accession>A0AA38IVK8</accession>
<organism evidence="5 6">
    <name type="scientific">Zophobas morio</name>
    <dbReference type="NCBI Taxonomy" id="2755281"/>
    <lineage>
        <taxon>Eukaryota</taxon>
        <taxon>Metazoa</taxon>
        <taxon>Ecdysozoa</taxon>
        <taxon>Arthropoda</taxon>
        <taxon>Hexapoda</taxon>
        <taxon>Insecta</taxon>
        <taxon>Pterygota</taxon>
        <taxon>Neoptera</taxon>
        <taxon>Endopterygota</taxon>
        <taxon>Coleoptera</taxon>
        <taxon>Polyphaga</taxon>
        <taxon>Cucujiformia</taxon>
        <taxon>Tenebrionidae</taxon>
        <taxon>Zophobas</taxon>
    </lineage>
</organism>
<gene>
    <name evidence="5" type="ORF">Zmor_008529</name>
</gene>
<proteinExistence type="inferred from homology"/>
<dbReference type="Pfam" id="PF04568">
    <property type="entry name" value="IATP"/>
    <property type="match status" value="1"/>
</dbReference>
<keyword evidence="3" id="KW-0496">Mitochondrion</keyword>
<dbReference type="InterPro" id="IPR007648">
    <property type="entry name" value="ATPase_inhibitor_mt"/>
</dbReference>
<dbReference type="AlphaFoldDB" id="A0AA38IVK8"/>